<dbReference type="Proteomes" id="UP000050417">
    <property type="component" value="Unassembled WGS sequence"/>
</dbReference>
<protein>
    <recommendedName>
        <fullName evidence="2 6">Imidazoleglycerol-phosphate dehydratase</fullName>
        <shortName evidence="6">IGPD</shortName>
        <ecNumber evidence="6 7">4.2.1.19</ecNumber>
    </recommendedName>
</protein>
<dbReference type="RefSeq" id="WP_075064357.1">
    <property type="nucleotide sequence ID" value="NZ_LGCL01000041.1"/>
</dbReference>
<sequence>MPSAPNRTAAITRSTRETSIRVSLDLDGSGKHQVSTGVPFFDHMLDQIAVHGLFDLQIAANGDVHIDPHHTMEDVGLTLGSAFREALGNKAGIIRMASFAVPMDESLARVTLDFSGRPYAVLHIQWSNPYLGGSIPTSLFEHFFESFAFEARCNLHIEVPYGRDDHHKAEAAFKALARALSAATRVDPRRAGSIPSSKGILM</sequence>
<dbReference type="CDD" id="cd07914">
    <property type="entry name" value="IGPD"/>
    <property type="match status" value="1"/>
</dbReference>
<dbReference type="PANTHER" id="PTHR23133">
    <property type="entry name" value="IMIDAZOLEGLYCEROL-PHOSPHATE DEHYDRATASE HIS7"/>
    <property type="match status" value="1"/>
</dbReference>
<evidence type="ECO:0000256" key="1">
    <source>
        <dbReference type="ARBA" id="ARBA00005047"/>
    </source>
</evidence>
<dbReference type="NCBIfam" id="NF002114">
    <property type="entry name" value="PRK00951.2-4"/>
    <property type="match status" value="1"/>
</dbReference>
<comment type="subcellular location">
    <subcellularLocation>
        <location evidence="6 7">Cytoplasm</location>
    </subcellularLocation>
</comment>
<comment type="pathway">
    <text evidence="1 6 7">Amino-acid biosynthesis; L-histidine biosynthesis; L-histidine from 5-phospho-alpha-D-ribose 1-diphosphate: step 6/9.</text>
</comment>
<dbReference type="AlphaFoldDB" id="A0A0P6WN89"/>
<dbReference type="STRING" id="1134406.ADN00_17440"/>
<keyword evidence="3 6" id="KW-0028">Amino-acid biosynthesis</keyword>
<keyword evidence="9" id="KW-1185">Reference proteome</keyword>
<dbReference type="InterPro" id="IPR020565">
    <property type="entry name" value="ImidazoleglycerP_deHydtase_CS"/>
</dbReference>
<accession>A0A0P6WN89</accession>
<dbReference type="PATRIC" id="fig|1134406.4.peg.556"/>
<dbReference type="SUPFAM" id="SSF54211">
    <property type="entry name" value="Ribosomal protein S5 domain 2-like"/>
    <property type="match status" value="2"/>
</dbReference>
<dbReference type="Gene3D" id="3.30.230.40">
    <property type="entry name" value="Imidazole glycerol phosphate dehydratase, domain 1"/>
    <property type="match status" value="2"/>
</dbReference>
<keyword evidence="6" id="KW-0963">Cytoplasm</keyword>
<dbReference type="HAMAP" id="MF_00076">
    <property type="entry name" value="HisB"/>
    <property type="match status" value="1"/>
</dbReference>
<dbReference type="PROSITE" id="PS00954">
    <property type="entry name" value="IGP_DEHYDRATASE_1"/>
    <property type="match status" value="1"/>
</dbReference>
<dbReference type="FunFam" id="3.30.230.40:FF:000003">
    <property type="entry name" value="Imidazoleglycerol-phosphate dehydratase HisB"/>
    <property type="match status" value="1"/>
</dbReference>
<reference evidence="8 9" key="1">
    <citation type="submission" date="2015-07" db="EMBL/GenBank/DDBJ databases">
        <title>Genome sequence of Ornatilinea apprima DSM 23815.</title>
        <authorList>
            <person name="Hemp J."/>
            <person name="Ward L.M."/>
            <person name="Pace L.A."/>
            <person name="Fischer W.W."/>
        </authorList>
    </citation>
    <scope>NUCLEOTIDE SEQUENCE [LARGE SCALE GENOMIC DNA]</scope>
    <source>
        <strain evidence="8 9">P3M-1</strain>
    </source>
</reference>
<evidence type="ECO:0000256" key="4">
    <source>
        <dbReference type="ARBA" id="ARBA00023102"/>
    </source>
</evidence>
<dbReference type="UniPathway" id="UPA00031">
    <property type="reaction ID" value="UER00011"/>
</dbReference>
<dbReference type="InterPro" id="IPR038494">
    <property type="entry name" value="IGPD_sf"/>
</dbReference>
<dbReference type="PROSITE" id="PS00955">
    <property type="entry name" value="IGP_DEHYDRATASE_2"/>
    <property type="match status" value="1"/>
</dbReference>
<dbReference type="GO" id="GO:0000105">
    <property type="term" value="P:L-histidine biosynthetic process"/>
    <property type="evidence" value="ECO:0007669"/>
    <property type="project" value="UniProtKB-UniRule"/>
</dbReference>
<evidence type="ECO:0000313" key="9">
    <source>
        <dbReference type="Proteomes" id="UP000050417"/>
    </source>
</evidence>
<dbReference type="InterPro" id="IPR020568">
    <property type="entry name" value="Ribosomal_Su5_D2-typ_SF"/>
</dbReference>
<dbReference type="InterPro" id="IPR000807">
    <property type="entry name" value="ImidazoleglycerolP_deHydtase"/>
</dbReference>
<dbReference type="GO" id="GO:0004424">
    <property type="term" value="F:imidazoleglycerol-phosphate dehydratase activity"/>
    <property type="evidence" value="ECO:0007669"/>
    <property type="project" value="UniProtKB-UniRule"/>
</dbReference>
<keyword evidence="4 6" id="KW-0368">Histidine biosynthesis</keyword>
<evidence type="ECO:0000256" key="3">
    <source>
        <dbReference type="ARBA" id="ARBA00022605"/>
    </source>
</evidence>
<dbReference type="Pfam" id="PF00475">
    <property type="entry name" value="IGPD"/>
    <property type="match status" value="1"/>
</dbReference>
<comment type="catalytic activity">
    <reaction evidence="6 7">
        <text>D-erythro-1-(imidazol-4-yl)glycerol 3-phosphate = 3-(imidazol-4-yl)-2-oxopropyl phosphate + H2O</text>
        <dbReference type="Rhea" id="RHEA:11040"/>
        <dbReference type="ChEBI" id="CHEBI:15377"/>
        <dbReference type="ChEBI" id="CHEBI:57766"/>
        <dbReference type="ChEBI" id="CHEBI:58278"/>
        <dbReference type="EC" id="4.2.1.19"/>
    </reaction>
</comment>
<dbReference type="EC" id="4.2.1.19" evidence="6 7"/>
<evidence type="ECO:0000256" key="6">
    <source>
        <dbReference type="HAMAP-Rule" id="MF_00076"/>
    </source>
</evidence>
<keyword evidence="5 6" id="KW-0456">Lyase</keyword>
<gene>
    <name evidence="6" type="primary">hisB</name>
    <name evidence="8" type="ORF">ADN00_17440</name>
</gene>
<evidence type="ECO:0000313" key="8">
    <source>
        <dbReference type="EMBL" id="KPL71496.1"/>
    </source>
</evidence>
<dbReference type="GO" id="GO:0005737">
    <property type="term" value="C:cytoplasm"/>
    <property type="evidence" value="ECO:0007669"/>
    <property type="project" value="UniProtKB-SubCell"/>
</dbReference>
<comment type="similarity">
    <text evidence="6 7">Belongs to the imidazoleglycerol-phosphate dehydratase family.</text>
</comment>
<comment type="caution">
    <text evidence="8">The sequence shown here is derived from an EMBL/GenBank/DDBJ whole genome shotgun (WGS) entry which is preliminary data.</text>
</comment>
<dbReference type="PANTHER" id="PTHR23133:SF2">
    <property type="entry name" value="IMIDAZOLEGLYCEROL-PHOSPHATE DEHYDRATASE"/>
    <property type="match status" value="1"/>
</dbReference>
<dbReference type="EMBL" id="LGCL01000041">
    <property type="protein sequence ID" value="KPL71496.1"/>
    <property type="molecule type" value="Genomic_DNA"/>
</dbReference>
<dbReference type="NCBIfam" id="NF002116">
    <property type="entry name" value="PRK00951.2-6"/>
    <property type="match status" value="1"/>
</dbReference>
<organism evidence="8 9">
    <name type="scientific">Ornatilinea apprima</name>
    <dbReference type="NCBI Taxonomy" id="1134406"/>
    <lineage>
        <taxon>Bacteria</taxon>
        <taxon>Bacillati</taxon>
        <taxon>Chloroflexota</taxon>
        <taxon>Anaerolineae</taxon>
        <taxon>Anaerolineales</taxon>
        <taxon>Anaerolineaceae</taxon>
        <taxon>Ornatilinea</taxon>
    </lineage>
</organism>
<name>A0A0P6WN89_9CHLR</name>
<proteinExistence type="inferred from homology"/>
<dbReference type="FunFam" id="3.30.230.40:FF:000001">
    <property type="entry name" value="Imidazoleglycerol-phosphate dehydratase HisB"/>
    <property type="match status" value="1"/>
</dbReference>
<evidence type="ECO:0000256" key="2">
    <source>
        <dbReference type="ARBA" id="ARBA00016664"/>
    </source>
</evidence>
<evidence type="ECO:0000256" key="5">
    <source>
        <dbReference type="ARBA" id="ARBA00023239"/>
    </source>
</evidence>
<dbReference type="NCBIfam" id="NF002111">
    <property type="entry name" value="PRK00951.2-1"/>
    <property type="match status" value="1"/>
</dbReference>
<evidence type="ECO:0000256" key="7">
    <source>
        <dbReference type="RuleBase" id="RU000599"/>
    </source>
</evidence>